<name>A0A7W3JJC0_9MICO</name>
<dbReference type="AlphaFoldDB" id="A0A7W3JJC0"/>
<dbReference type="Proteomes" id="UP000321154">
    <property type="component" value="Unassembled WGS sequence"/>
</dbReference>
<dbReference type="EMBL" id="BJUV01000003">
    <property type="protein sequence ID" value="GEK82104.1"/>
    <property type="molecule type" value="Genomic_DNA"/>
</dbReference>
<keyword evidence="2 6" id="KW-0808">Transferase</keyword>
<dbReference type="PANTHER" id="PTHR12526:SF638">
    <property type="entry name" value="SPORE COAT PROTEIN SA"/>
    <property type="match status" value="1"/>
</dbReference>
<dbReference type="Proteomes" id="UP000522688">
    <property type="component" value="Unassembled WGS sequence"/>
</dbReference>
<dbReference type="Pfam" id="PF13439">
    <property type="entry name" value="Glyco_transf_4"/>
    <property type="match status" value="1"/>
</dbReference>
<keyword evidence="7" id="KW-1185">Reference proteome</keyword>
<feature type="domain" description="Glycosyltransferase subfamily 4-like N-terminal" evidence="4">
    <location>
        <begin position="25"/>
        <end position="184"/>
    </location>
</feature>
<evidence type="ECO:0000259" key="4">
    <source>
        <dbReference type="Pfam" id="PF13439"/>
    </source>
</evidence>
<dbReference type="EMBL" id="JACGWW010000002">
    <property type="protein sequence ID" value="MBA8813921.1"/>
    <property type="molecule type" value="Genomic_DNA"/>
</dbReference>
<keyword evidence="1" id="KW-0328">Glycosyltransferase</keyword>
<gene>
    <name evidence="6" type="ORF">FB463_002170</name>
    <name evidence="5" type="ORF">FFA01_04130</name>
</gene>
<dbReference type="Pfam" id="PF13692">
    <property type="entry name" value="Glyco_trans_1_4"/>
    <property type="match status" value="1"/>
</dbReference>
<evidence type="ECO:0000256" key="2">
    <source>
        <dbReference type="ARBA" id="ARBA00022679"/>
    </source>
</evidence>
<protein>
    <submittedName>
        <fullName evidence="5">Glycosyl transferase family 1</fullName>
    </submittedName>
    <submittedName>
        <fullName evidence="6">Glycosyltransferase involved in cell wall biosynthesis</fullName>
    </submittedName>
</protein>
<dbReference type="OrthoDB" id="9809227at2"/>
<dbReference type="Gene3D" id="3.40.50.2000">
    <property type="entry name" value="Glycogen Phosphorylase B"/>
    <property type="match status" value="2"/>
</dbReference>
<reference evidence="5 7" key="1">
    <citation type="submission" date="2019-07" db="EMBL/GenBank/DDBJ databases">
        <title>Whole genome shotgun sequence of Frigoribacterium faeni NBRC 103066.</title>
        <authorList>
            <person name="Hosoyama A."/>
            <person name="Uohara A."/>
            <person name="Ohji S."/>
            <person name="Ichikawa N."/>
        </authorList>
    </citation>
    <scope>NUCLEOTIDE SEQUENCE [LARGE SCALE GENOMIC DNA]</scope>
    <source>
        <strain evidence="5 7">NBRC 103066</strain>
    </source>
</reference>
<dbReference type="PANTHER" id="PTHR12526">
    <property type="entry name" value="GLYCOSYLTRANSFERASE"/>
    <property type="match status" value="1"/>
</dbReference>
<dbReference type="GO" id="GO:0016757">
    <property type="term" value="F:glycosyltransferase activity"/>
    <property type="evidence" value="ECO:0007669"/>
    <property type="project" value="UniProtKB-KW"/>
</dbReference>
<accession>A0A7W3JJC0</accession>
<evidence type="ECO:0000256" key="1">
    <source>
        <dbReference type="ARBA" id="ARBA00022676"/>
    </source>
</evidence>
<comment type="caution">
    <text evidence="6">The sequence shown here is derived from an EMBL/GenBank/DDBJ whole genome shotgun (WGS) entry which is preliminary data.</text>
</comment>
<dbReference type="InterPro" id="IPR028098">
    <property type="entry name" value="Glyco_trans_4-like_N"/>
</dbReference>
<sequence length="396" mass="42035">MTPPRPLRIAAIAPVRFPIRQPHAGGVESALWNEVATLRSRGHRVDLIAPRGSDFMAGGPRAYVLPPVEWADDEIAADDTYPRGYLDRALPDLDAALDRVRRHAADYDVVVNHCLHGLPLERAGSLGVPVVSTLHTPVIPELVAADAASDGGRSSYLSVSRHTAGEWASAGVDSVVLPNGVDADLWPLGRGGAGLVWFGRLVPEKGTHLALEVARLLDLPLTIVGRIGDQAYFDRAVAPGLDDRIRHVGPLAQPELADLVGRSACSLVTPVWDEPFGLVAPEALMTGTPVAAHDVGGLTEIARGTTGMTTVPHDDPRALAEAARQLIAASRRPGGREAIRAGAVARFSLETRIDRLETVLREAVRKAADRRPPVSDDARDADGLGAGRSDRPEVAA</sequence>
<proteinExistence type="predicted"/>
<organism evidence="6 8">
    <name type="scientific">Frigoribacterium faeni</name>
    <dbReference type="NCBI Taxonomy" id="145483"/>
    <lineage>
        <taxon>Bacteria</taxon>
        <taxon>Bacillati</taxon>
        <taxon>Actinomycetota</taxon>
        <taxon>Actinomycetes</taxon>
        <taxon>Micrococcales</taxon>
        <taxon>Microbacteriaceae</taxon>
        <taxon>Frigoribacterium</taxon>
    </lineage>
</organism>
<dbReference type="SUPFAM" id="SSF53756">
    <property type="entry name" value="UDP-Glycosyltransferase/glycogen phosphorylase"/>
    <property type="match status" value="1"/>
</dbReference>
<dbReference type="RefSeq" id="WP_146852481.1">
    <property type="nucleotide sequence ID" value="NZ_BAAAHR010000003.1"/>
</dbReference>
<evidence type="ECO:0000313" key="7">
    <source>
        <dbReference type="Proteomes" id="UP000321154"/>
    </source>
</evidence>
<evidence type="ECO:0000313" key="8">
    <source>
        <dbReference type="Proteomes" id="UP000522688"/>
    </source>
</evidence>
<evidence type="ECO:0000313" key="6">
    <source>
        <dbReference type="EMBL" id="MBA8813921.1"/>
    </source>
</evidence>
<feature type="region of interest" description="Disordered" evidence="3">
    <location>
        <begin position="364"/>
        <end position="396"/>
    </location>
</feature>
<evidence type="ECO:0000313" key="5">
    <source>
        <dbReference type="EMBL" id="GEK82104.1"/>
    </source>
</evidence>
<reference evidence="6 8" key="2">
    <citation type="submission" date="2020-07" db="EMBL/GenBank/DDBJ databases">
        <title>Sequencing the genomes of 1000 actinobacteria strains.</title>
        <authorList>
            <person name="Klenk H.-P."/>
        </authorList>
    </citation>
    <scope>NUCLEOTIDE SEQUENCE [LARGE SCALE GENOMIC DNA]</scope>
    <source>
        <strain evidence="6 8">DSM 10309</strain>
    </source>
</reference>
<evidence type="ECO:0000256" key="3">
    <source>
        <dbReference type="SAM" id="MobiDB-lite"/>
    </source>
</evidence>